<dbReference type="PANTHER" id="PTHR10265">
    <property type="entry name" value="CYCLIN-DEPENDENT KINASE INHIBITOR 1"/>
    <property type="match status" value="1"/>
</dbReference>
<evidence type="ECO:0000256" key="13">
    <source>
        <dbReference type="ARBA" id="ARBA00031903"/>
    </source>
</evidence>
<dbReference type="GO" id="GO:0005768">
    <property type="term" value="C:endosome"/>
    <property type="evidence" value="ECO:0007669"/>
    <property type="project" value="UniProtKB-SubCell"/>
</dbReference>
<evidence type="ECO:0000256" key="11">
    <source>
        <dbReference type="ARBA" id="ARBA00023242"/>
    </source>
</evidence>
<dbReference type="OrthoDB" id="6373236at2759"/>
<dbReference type="GO" id="GO:0004861">
    <property type="term" value="F:cyclin-dependent protein serine/threonine kinase inhibitor activity"/>
    <property type="evidence" value="ECO:0007669"/>
    <property type="project" value="InterPro"/>
</dbReference>
<evidence type="ECO:0000256" key="10">
    <source>
        <dbReference type="ARBA" id="ARBA00023013"/>
    </source>
</evidence>
<evidence type="ECO:0000256" key="15">
    <source>
        <dbReference type="ARBA" id="ARBA00045727"/>
    </source>
</evidence>
<dbReference type="GO" id="GO:0008285">
    <property type="term" value="P:negative regulation of cell population proliferation"/>
    <property type="evidence" value="ECO:0007669"/>
    <property type="project" value="UniProtKB-ARBA"/>
</dbReference>
<evidence type="ECO:0000256" key="9">
    <source>
        <dbReference type="ARBA" id="ARBA00022843"/>
    </source>
</evidence>
<keyword evidence="11" id="KW-0539">Nucleus</keyword>
<keyword evidence="7" id="KW-0597">Phosphoprotein</keyword>
<sequence>MSNVRLSNGSPTSERMNARLSDNPKPSHCRNLFGSVDPEELRRDLKEHLQEMEQASSAKWNFDFKNHKPLPGGRYVWQPLDSKSLPDFYSRPPRASTGICRSGNNNVDLNGNHNCVMVIPCQETTGDRLSSEKTEESESQMGCRDQRSGQRKRAASREQSSQNKRSRTDECVKTGQRATSVEHTPRKSSRRRRRKHSKEQKM</sequence>
<evidence type="ECO:0000256" key="6">
    <source>
        <dbReference type="ARBA" id="ARBA00022490"/>
    </source>
</evidence>
<evidence type="ECO:0000256" key="2">
    <source>
        <dbReference type="ARBA" id="ARBA00004177"/>
    </source>
</evidence>
<name>A0A9D3LHC7_ANGAN</name>
<feature type="compositionally biased region" description="Basic residues" evidence="16">
    <location>
        <begin position="186"/>
        <end position="202"/>
    </location>
</feature>
<dbReference type="GO" id="GO:0012501">
    <property type="term" value="P:programmed cell death"/>
    <property type="evidence" value="ECO:0007669"/>
    <property type="project" value="UniProtKB-ARBA"/>
</dbReference>
<comment type="function">
    <text evidence="15">Important regulator of cell cycle progression. Inhibits the kinase activity of CDK2 bound to cyclin A, but has little inhibitory activity on CDK2 bound to SPDYA. Involved in G1 arrest. Potent inhibitor of cyclin E- and cyclin A-CDK2 complexes. Forms a complex with cyclin type D-CDK4 complexes and is involved in the assembly, stability, and modulation of CCND1-CDK4 complex activation. Acts either as an inhibitor or an activator of cyclin type D-CDK4 complexes depending on its phosphorylation state and/or stoichometry.</text>
</comment>
<dbReference type="GO" id="GO:0005829">
    <property type="term" value="C:cytosol"/>
    <property type="evidence" value="ECO:0007669"/>
    <property type="project" value="UniProtKB-ARBA"/>
</dbReference>
<dbReference type="GO" id="GO:0000082">
    <property type="term" value="P:G1/S transition of mitotic cell cycle"/>
    <property type="evidence" value="ECO:0007669"/>
    <property type="project" value="TreeGrafter"/>
</dbReference>
<comment type="subcellular location">
    <subcellularLocation>
        <location evidence="3">Cytoplasm</location>
    </subcellularLocation>
    <subcellularLocation>
        <location evidence="2">Endosome</location>
    </subcellularLocation>
    <subcellularLocation>
        <location evidence="1">Nucleus</location>
    </subcellularLocation>
</comment>
<comment type="similarity">
    <text evidence="4">Belongs to the CDI family.</text>
</comment>
<evidence type="ECO:0000256" key="8">
    <source>
        <dbReference type="ARBA" id="ARBA00022753"/>
    </source>
</evidence>
<dbReference type="GO" id="GO:0030332">
    <property type="term" value="F:cyclin binding"/>
    <property type="evidence" value="ECO:0007669"/>
    <property type="project" value="UniProtKB-ARBA"/>
</dbReference>
<dbReference type="GO" id="GO:0051087">
    <property type="term" value="F:protein-folding chaperone binding"/>
    <property type="evidence" value="ECO:0007669"/>
    <property type="project" value="TreeGrafter"/>
</dbReference>
<accession>A0A9D3LHC7</accession>
<evidence type="ECO:0000256" key="7">
    <source>
        <dbReference type="ARBA" id="ARBA00022553"/>
    </source>
</evidence>
<proteinExistence type="inferred from homology"/>
<evidence type="ECO:0000256" key="14">
    <source>
        <dbReference type="ARBA" id="ARBA00031925"/>
    </source>
</evidence>
<evidence type="ECO:0000259" key="17">
    <source>
        <dbReference type="Pfam" id="PF02234"/>
    </source>
</evidence>
<protein>
    <recommendedName>
        <fullName evidence="5">Cyclin-dependent kinase inhibitor 1B</fullName>
    </recommendedName>
    <alternativeName>
        <fullName evidence="14">Cyclin-dependent kinase inhibitor p27</fullName>
    </alternativeName>
    <alternativeName>
        <fullName evidence="13">p27Kip1</fullName>
    </alternativeName>
</protein>
<keyword evidence="10" id="KW-0649">Protein kinase inhibitor</keyword>
<feature type="region of interest" description="Disordered" evidence="16">
    <location>
        <begin position="1"/>
        <end position="33"/>
    </location>
</feature>
<dbReference type="Proteomes" id="UP001044222">
    <property type="component" value="Chromosome 19"/>
</dbReference>
<dbReference type="AlphaFoldDB" id="A0A9D3LHC7"/>
<feature type="compositionally biased region" description="Basic and acidic residues" evidence="16">
    <location>
        <begin position="126"/>
        <end position="136"/>
    </location>
</feature>
<keyword evidence="19" id="KW-1185">Reference proteome</keyword>
<keyword evidence="6" id="KW-0963">Cytoplasm</keyword>
<evidence type="ECO:0000256" key="4">
    <source>
        <dbReference type="ARBA" id="ARBA00006726"/>
    </source>
</evidence>
<keyword evidence="12" id="KW-0131">Cell cycle</keyword>
<dbReference type="GO" id="GO:1901990">
    <property type="term" value="P:regulation of mitotic cell cycle phase transition"/>
    <property type="evidence" value="ECO:0007669"/>
    <property type="project" value="UniProtKB-ARBA"/>
</dbReference>
<dbReference type="EMBL" id="JAFIRN010000019">
    <property type="protein sequence ID" value="KAG5830657.1"/>
    <property type="molecule type" value="Genomic_DNA"/>
</dbReference>
<dbReference type="GO" id="GO:0045930">
    <property type="term" value="P:negative regulation of mitotic cell cycle"/>
    <property type="evidence" value="ECO:0007669"/>
    <property type="project" value="TreeGrafter"/>
</dbReference>
<dbReference type="Pfam" id="PF02234">
    <property type="entry name" value="CDI"/>
    <property type="match status" value="1"/>
</dbReference>
<feature type="region of interest" description="Disordered" evidence="16">
    <location>
        <begin position="126"/>
        <end position="202"/>
    </location>
</feature>
<dbReference type="PANTHER" id="PTHR10265:SF9">
    <property type="entry name" value="CYCLIN-DEPENDENT KINASE INHIBITOR 1B"/>
    <property type="match status" value="1"/>
</dbReference>
<dbReference type="GO" id="GO:0045926">
    <property type="term" value="P:negative regulation of growth"/>
    <property type="evidence" value="ECO:0007669"/>
    <property type="project" value="UniProtKB-ARBA"/>
</dbReference>
<dbReference type="GO" id="GO:0005634">
    <property type="term" value="C:nucleus"/>
    <property type="evidence" value="ECO:0007669"/>
    <property type="project" value="UniProtKB-SubCell"/>
</dbReference>
<comment type="caution">
    <text evidence="18">The sequence shown here is derived from an EMBL/GenBank/DDBJ whole genome shotgun (WGS) entry which is preliminary data.</text>
</comment>
<dbReference type="GO" id="GO:0007165">
    <property type="term" value="P:signal transduction"/>
    <property type="evidence" value="ECO:0007669"/>
    <property type="project" value="UniProtKB-ARBA"/>
</dbReference>
<evidence type="ECO:0000256" key="16">
    <source>
        <dbReference type="SAM" id="MobiDB-lite"/>
    </source>
</evidence>
<evidence type="ECO:0000313" key="18">
    <source>
        <dbReference type="EMBL" id="KAG5830657.1"/>
    </source>
</evidence>
<keyword evidence="8" id="KW-0967">Endosome</keyword>
<evidence type="ECO:0000256" key="3">
    <source>
        <dbReference type="ARBA" id="ARBA00004496"/>
    </source>
</evidence>
<dbReference type="FunFam" id="4.10.365.10:FF:000001">
    <property type="entry name" value="Cyclin-dependent kinase inhibitor 1B"/>
    <property type="match status" value="1"/>
</dbReference>
<keyword evidence="9" id="KW-0832">Ubl conjugation</keyword>
<dbReference type="InterPro" id="IPR003175">
    <property type="entry name" value="CDI_dom"/>
</dbReference>
<evidence type="ECO:0000256" key="5">
    <source>
        <dbReference type="ARBA" id="ARBA00014547"/>
    </source>
</evidence>
<feature type="compositionally biased region" description="Polar residues" evidence="16">
    <location>
        <begin position="1"/>
        <end position="15"/>
    </location>
</feature>
<evidence type="ECO:0000313" key="19">
    <source>
        <dbReference type="Proteomes" id="UP001044222"/>
    </source>
</evidence>
<gene>
    <name evidence="18" type="ORF">ANANG_G00312980</name>
</gene>
<dbReference type="InterPro" id="IPR044898">
    <property type="entry name" value="CDI_dom_sf"/>
</dbReference>
<dbReference type="OMA" id="THLRDQK"/>
<evidence type="ECO:0000256" key="1">
    <source>
        <dbReference type="ARBA" id="ARBA00004123"/>
    </source>
</evidence>
<organism evidence="18 19">
    <name type="scientific">Anguilla anguilla</name>
    <name type="common">European freshwater eel</name>
    <name type="synonym">Muraena anguilla</name>
    <dbReference type="NCBI Taxonomy" id="7936"/>
    <lineage>
        <taxon>Eukaryota</taxon>
        <taxon>Metazoa</taxon>
        <taxon>Chordata</taxon>
        <taxon>Craniata</taxon>
        <taxon>Vertebrata</taxon>
        <taxon>Euteleostomi</taxon>
        <taxon>Actinopterygii</taxon>
        <taxon>Neopterygii</taxon>
        <taxon>Teleostei</taxon>
        <taxon>Anguilliformes</taxon>
        <taxon>Anguillidae</taxon>
        <taxon>Anguilla</taxon>
    </lineage>
</organism>
<evidence type="ECO:0000256" key="12">
    <source>
        <dbReference type="ARBA" id="ARBA00023306"/>
    </source>
</evidence>
<reference evidence="18" key="1">
    <citation type="submission" date="2021-01" db="EMBL/GenBank/DDBJ databases">
        <title>A chromosome-scale assembly of European eel, Anguilla anguilla.</title>
        <authorList>
            <person name="Henkel C."/>
            <person name="Jong-Raadsen S.A."/>
            <person name="Dufour S."/>
            <person name="Weltzien F.-A."/>
            <person name="Palstra A.P."/>
            <person name="Pelster B."/>
            <person name="Spaink H.P."/>
            <person name="Van Den Thillart G.E."/>
            <person name="Jansen H."/>
            <person name="Zahm M."/>
            <person name="Klopp C."/>
            <person name="Cedric C."/>
            <person name="Louis A."/>
            <person name="Berthelot C."/>
            <person name="Parey E."/>
            <person name="Roest Crollius H."/>
            <person name="Montfort J."/>
            <person name="Robinson-Rechavi M."/>
            <person name="Bucao C."/>
            <person name="Bouchez O."/>
            <person name="Gislard M."/>
            <person name="Lluch J."/>
            <person name="Milhes M."/>
            <person name="Lampietro C."/>
            <person name="Lopez Roques C."/>
            <person name="Donnadieu C."/>
            <person name="Braasch I."/>
            <person name="Desvignes T."/>
            <person name="Postlethwait J."/>
            <person name="Bobe J."/>
            <person name="Guiguen Y."/>
            <person name="Dirks R."/>
        </authorList>
    </citation>
    <scope>NUCLEOTIDE SEQUENCE</scope>
    <source>
        <strain evidence="18">Tag_6206</strain>
        <tissue evidence="18">Liver</tissue>
    </source>
</reference>
<dbReference type="Gene3D" id="4.10.365.10">
    <property type="entry name" value="p27"/>
    <property type="match status" value="1"/>
</dbReference>
<feature type="domain" description="Cyclin-dependent kinase inhibitor" evidence="17">
    <location>
        <begin position="31"/>
        <end position="79"/>
    </location>
</feature>